<dbReference type="InterPro" id="IPR050270">
    <property type="entry name" value="DegV_domain_contain"/>
</dbReference>
<dbReference type="STRING" id="531814.SAMN04487944_11130"/>
<reference evidence="2 3" key="1">
    <citation type="submission" date="2016-10" db="EMBL/GenBank/DDBJ databases">
        <authorList>
            <person name="de Groot N.N."/>
        </authorList>
    </citation>
    <scope>NUCLEOTIDE SEQUENCE [LARGE SCALE GENOMIC DNA]</scope>
    <source>
        <strain evidence="2 3">CGMCC 1.7727</strain>
    </source>
</reference>
<dbReference type="InterPro" id="IPR003797">
    <property type="entry name" value="DegV"/>
</dbReference>
<evidence type="ECO:0000256" key="1">
    <source>
        <dbReference type="ARBA" id="ARBA00023121"/>
    </source>
</evidence>
<keyword evidence="1" id="KW-0446">Lipid-binding</keyword>
<keyword evidence="3" id="KW-1185">Reference proteome</keyword>
<dbReference type="SUPFAM" id="SSF82549">
    <property type="entry name" value="DAK1/DegV-like"/>
    <property type="match status" value="1"/>
</dbReference>
<dbReference type="EMBL" id="FOGL01000011">
    <property type="protein sequence ID" value="SER84228.1"/>
    <property type="molecule type" value="Genomic_DNA"/>
</dbReference>
<proteinExistence type="predicted"/>
<dbReference type="PANTHER" id="PTHR33434">
    <property type="entry name" value="DEGV DOMAIN-CONTAINING PROTEIN DR_1986-RELATED"/>
    <property type="match status" value="1"/>
</dbReference>
<name>A0A1H9SH52_9BACI</name>
<dbReference type="PANTHER" id="PTHR33434:SF2">
    <property type="entry name" value="FATTY ACID-BINDING PROTEIN TM_1468"/>
    <property type="match status" value="1"/>
</dbReference>
<dbReference type="GO" id="GO:0008289">
    <property type="term" value="F:lipid binding"/>
    <property type="evidence" value="ECO:0007669"/>
    <property type="project" value="UniProtKB-KW"/>
</dbReference>
<dbReference type="Gene3D" id="3.30.1180.10">
    <property type="match status" value="1"/>
</dbReference>
<protein>
    <submittedName>
        <fullName evidence="2">EDD domain protein, DegV family</fullName>
    </submittedName>
</protein>
<sequence length="288" mass="32574">MLEMRCWSLKKIAWITDSSSGLSKEFAAKNNVFVLPLNVIIDGKTYREDVDITKDEFYQLLQSHGNNAKTSQPAFGDFVSLYEKLKEEYDAGIAIHASSQLTGTYSSSVSASEMADFPVEVIDSKIGDYALGKMIQNGIDMVNEGKEYDQVVSKLRTLPELAQMYLMPQNFEQLRKSGRVSTAQSIFASLLNIHLILGFDDGKVVVKDKVRIKKRAKQKMFQILDDAMEKYHLKELCIQHAGVKEHAMQWKEEIERKHQSLKVKIQTLVPVAGVHTGHGTLCISWLRD</sequence>
<dbReference type="Proteomes" id="UP000199687">
    <property type="component" value="Unassembled WGS sequence"/>
</dbReference>
<gene>
    <name evidence="2" type="ORF">SAMN04487944_11130</name>
</gene>
<dbReference type="Pfam" id="PF02645">
    <property type="entry name" value="DegV"/>
    <property type="match status" value="1"/>
</dbReference>
<accession>A0A1H9SH52</accession>
<evidence type="ECO:0000313" key="2">
    <source>
        <dbReference type="EMBL" id="SER84228.1"/>
    </source>
</evidence>
<dbReference type="PROSITE" id="PS51482">
    <property type="entry name" value="DEGV"/>
    <property type="match status" value="1"/>
</dbReference>
<dbReference type="AlphaFoldDB" id="A0A1H9SH52"/>
<dbReference type="InterPro" id="IPR043168">
    <property type="entry name" value="DegV_C"/>
</dbReference>
<evidence type="ECO:0000313" key="3">
    <source>
        <dbReference type="Proteomes" id="UP000199687"/>
    </source>
</evidence>
<dbReference type="NCBIfam" id="TIGR00762">
    <property type="entry name" value="DegV"/>
    <property type="match status" value="1"/>
</dbReference>
<organism evidence="2 3">
    <name type="scientific">Gracilibacillus ureilyticus</name>
    <dbReference type="NCBI Taxonomy" id="531814"/>
    <lineage>
        <taxon>Bacteria</taxon>
        <taxon>Bacillati</taxon>
        <taxon>Bacillota</taxon>
        <taxon>Bacilli</taxon>
        <taxon>Bacillales</taxon>
        <taxon>Bacillaceae</taxon>
        <taxon>Gracilibacillus</taxon>
    </lineage>
</organism>
<dbReference type="Gene3D" id="3.40.50.10170">
    <property type="match status" value="1"/>
</dbReference>